<evidence type="ECO:0000256" key="2">
    <source>
        <dbReference type="ARBA" id="ARBA00022475"/>
    </source>
</evidence>
<evidence type="ECO:0000313" key="8">
    <source>
        <dbReference type="Proteomes" id="UP000664859"/>
    </source>
</evidence>
<dbReference type="PANTHER" id="PTHR30509">
    <property type="entry name" value="P-HYDROXYBENZOIC ACID EFFLUX PUMP SUBUNIT-RELATED"/>
    <property type="match status" value="1"/>
</dbReference>
<keyword evidence="8" id="KW-1185">Reference proteome</keyword>
<organism evidence="7 8">
    <name type="scientific">Tribonema minus</name>
    <dbReference type="NCBI Taxonomy" id="303371"/>
    <lineage>
        <taxon>Eukaryota</taxon>
        <taxon>Sar</taxon>
        <taxon>Stramenopiles</taxon>
        <taxon>Ochrophyta</taxon>
        <taxon>PX clade</taxon>
        <taxon>Xanthophyceae</taxon>
        <taxon>Tribonematales</taxon>
        <taxon>Tribonemataceae</taxon>
        <taxon>Tribonema</taxon>
    </lineage>
</organism>
<keyword evidence="2" id="KW-1003">Cell membrane</keyword>
<evidence type="ECO:0000313" key="7">
    <source>
        <dbReference type="EMBL" id="KAG5191059.1"/>
    </source>
</evidence>
<feature type="transmembrane region" description="Helical" evidence="6">
    <location>
        <begin position="579"/>
        <end position="597"/>
    </location>
</feature>
<name>A0A835ZI34_9STRA</name>
<reference evidence="7" key="1">
    <citation type="submission" date="2021-02" db="EMBL/GenBank/DDBJ databases">
        <title>First Annotated Genome of the Yellow-green Alga Tribonema minus.</title>
        <authorList>
            <person name="Mahan K.M."/>
        </authorList>
    </citation>
    <scope>NUCLEOTIDE SEQUENCE</scope>
    <source>
        <strain evidence="7">UTEX B ZZ1240</strain>
    </source>
</reference>
<keyword evidence="4 6" id="KW-1133">Transmembrane helix</keyword>
<evidence type="ECO:0000256" key="6">
    <source>
        <dbReference type="SAM" id="Phobius"/>
    </source>
</evidence>
<dbReference type="Proteomes" id="UP000664859">
    <property type="component" value="Unassembled WGS sequence"/>
</dbReference>
<proteinExistence type="predicted"/>
<keyword evidence="3 6" id="KW-0812">Transmembrane</keyword>
<sequence length="821" mass="88890">MALDGGSKPKFRAESEFRRGLEGGLRTALAALIHLLWMEIGPYPHPVLFIGTIVAVLATRDTAGATIAIHLVAKNSNLGTGLCIFFFTHLLLRRRRLDIVAKRLRGIVEGGICALLASLFPYPRLAIRESVHRAQYVCYLMHRSMDACVDGFIAGRDERKLSKVRLLIEQASMRLNLKHIKELNTACRMELTVLCWGQAGALVPLEILDNVTKGLLALKNDAEQEAFVAHLTPRLRDVKAQTAEASGDWIAGFKTASSRPPPPSHAVTATSVAAVGKGSVSVAVCKDVRHAEGGSYGERLSPVLLAVARSIDKLVQDYQRARLHILYGRNDPNEKAVWESFEGSVSYQGGLQDDDVADSLHDGGTPLPSPPAPHLFAAGTAQKDARIIFEETPIGFDRGIHDKVAADWARHGYRGPFARGCFMSNLVTFSVMLARLVDMEVALERNRGLSAFDKLKVAVCAMAADTWEALSPFIAFGSQDATSLHCVKVAGILTAASLFTLVPELSVKFYPGAWVAFSCGVILAEDTGSAVAMGSQRLLGSPTHGYAAVVAAFTAVLIMVGIFTPAVHQAYSPVVRIQNTIIGVVLYFALDNIIWPARAITALQRHLAGGLGVMRKEAVHSAAEGLANAAPIPPPLHLIPLPPVALGGLKQVADSLEHQAKRAEQSFFTSCTDELWSAEVKQRSGIMTRVGALLRIARMSLQDAEDIFSAPPQPTCADLFGMQVRNACAPTVTKEGRVQQAQRLLQLQVEAELLHEAIDQDMVTLMTIGPPAGQAPQTSVQFALRFTTTTFSVLRLHKGLLTLGHAITDLLEREARIFYYT</sequence>
<accession>A0A835ZI34</accession>
<gene>
    <name evidence="7" type="ORF">JKP88DRAFT_347487</name>
</gene>
<evidence type="ECO:0000256" key="5">
    <source>
        <dbReference type="ARBA" id="ARBA00023136"/>
    </source>
</evidence>
<comment type="subcellular location">
    <subcellularLocation>
        <location evidence="1">Cell membrane</location>
        <topology evidence="1">Multi-pass membrane protein</topology>
    </subcellularLocation>
</comment>
<feature type="transmembrane region" description="Helical" evidence="6">
    <location>
        <begin position="545"/>
        <end position="567"/>
    </location>
</feature>
<protein>
    <submittedName>
        <fullName evidence="7">Uncharacterized protein</fullName>
    </submittedName>
</protein>
<dbReference type="EMBL" id="JAFCMP010000024">
    <property type="protein sequence ID" value="KAG5191059.1"/>
    <property type="molecule type" value="Genomic_DNA"/>
</dbReference>
<dbReference type="AlphaFoldDB" id="A0A835ZI34"/>
<dbReference type="PANTHER" id="PTHR30509:SF9">
    <property type="entry name" value="MULTIDRUG RESISTANCE PROTEIN MDTO"/>
    <property type="match status" value="1"/>
</dbReference>
<evidence type="ECO:0000256" key="1">
    <source>
        <dbReference type="ARBA" id="ARBA00004651"/>
    </source>
</evidence>
<keyword evidence="5 6" id="KW-0472">Membrane</keyword>
<evidence type="ECO:0000256" key="4">
    <source>
        <dbReference type="ARBA" id="ARBA00022989"/>
    </source>
</evidence>
<evidence type="ECO:0000256" key="3">
    <source>
        <dbReference type="ARBA" id="ARBA00022692"/>
    </source>
</evidence>
<comment type="caution">
    <text evidence="7">The sequence shown here is derived from an EMBL/GenBank/DDBJ whole genome shotgun (WGS) entry which is preliminary data.</text>
</comment>
<dbReference type="GO" id="GO:0005886">
    <property type="term" value="C:plasma membrane"/>
    <property type="evidence" value="ECO:0007669"/>
    <property type="project" value="UniProtKB-SubCell"/>
</dbReference>